<evidence type="ECO:0000259" key="2">
    <source>
        <dbReference type="PROSITE" id="PS50826"/>
    </source>
</evidence>
<organism evidence="3">
    <name type="scientific">Darwinula stevensoni</name>
    <dbReference type="NCBI Taxonomy" id="69355"/>
    <lineage>
        <taxon>Eukaryota</taxon>
        <taxon>Metazoa</taxon>
        <taxon>Ecdysozoa</taxon>
        <taxon>Arthropoda</taxon>
        <taxon>Crustacea</taxon>
        <taxon>Oligostraca</taxon>
        <taxon>Ostracoda</taxon>
        <taxon>Podocopa</taxon>
        <taxon>Podocopida</taxon>
        <taxon>Darwinulocopina</taxon>
        <taxon>Darwinuloidea</taxon>
        <taxon>Darwinulidae</taxon>
        <taxon>Darwinula</taxon>
    </lineage>
</organism>
<accession>A0A7R9AFG4</accession>
<dbReference type="PROSITE" id="PS50826">
    <property type="entry name" value="RUN"/>
    <property type="match status" value="1"/>
</dbReference>
<dbReference type="PANTHER" id="PTHR15591">
    <property type="entry name" value="RUN AND SH3 DOMAIN CONTAINING"/>
    <property type="match status" value="1"/>
</dbReference>
<dbReference type="InterPro" id="IPR047343">
    <property type="entry name" value="RUSC1_2"/>
</dbReference>
<dbReference type="SUPFAM" id="SSF140741">
    <property type="entry name" value="RUN domain-like"/>
    <property type="match status" value="1"/>
</dbReference>
<dbReference type="InterPro" id="IPR004012">
    <property type="entry name" value="Run_dom"/>
</dbReference>
<dbReference type="Proteomes" id="UP000677054">
    <property type="component" value="Unassembled WGS sequence"/>
</dbReference>
<dbReference type="SMART" id="SM00593">
    <property type="entry name" value="RUN"/>
    <property type="match status" value="1"/>
</dbReference>
<sequence length="591" mass="67622">MMEESHVFHEEGPDDVFATKGTEDGQPLPFHALFESNDFEGAGLNSWIQSDDESDEGGQLPTMERMAPLGADHDEVEDLFQKNVTDQEMNWAAKSSSRPSTSENDKLRMLEEEQEQLTTSLLQLTTHFAQVQFRLQQIVSAPSDEKEKLLKELEEFAFRGIPDMRGLQTNLLLKDEQNMRQREERLREQRQKQVELIGELKTQLEDLERYAYETGDAGLPQNLLLERQKLVIDELKGHLDLNLEDLDRLSLEELKQQVDKAVGQVMPIVLDLMPRNVRPVLVVEDRKREGLGFLRSRRSGQTARRWSRIEMRAKTVQMMRKVLNLLHMFADVHFGCGSEPFRRNILKETRKGNHWGDLRARLEVAIARVARLAAEKAAGGDSDYTSDSEDFSRVAPDELVMAVRKDFAMALKDLMQHGLVQTSDNTSLVPRMGCFPTRSAQVQPERHLHPWELLLAYYDIRGGPLYNATPQRKLAQSFGLDIIGSNAVTAKQTLLGAIGNVITSHTPLKRSMDAHFKAFICEGLNSKRLISWLKLIFRSTHLVNQYYQPWSYALRTGFEDTFHSMEKLMGFEFDLPADLAVRQLRAIKDAF</sequence>
<evidence type="ECO:0000313" key="3">
    <source>
        <dbReference type="EMBL" id="CAD7253025.1"/>
    </source>
</evidence>
<dbReference type="OrthoDB" id="10068328at2759"/>
<evidence type="ECO:0000256" key="1">
    <source>
        <dbReference type="SAM" id="MobiDB-lite"/>
    </source>
</evidence>
<dbReference type="InterPro" id="IPR037213">
    <property type="entry name" value="Run_dom_sf"/>
</dbReference>
<feature type="region of interest" description="Disordered" evidence="1">
    <location>
        <begin position="1"/>
        <end position="20"/>
    </location>
</feature>
<dbReference type="CDD" id="cd17683">
    <property type="entry name" value="RUN_RUNDC1"/>
    <property type="match status" value="1"/>
</dbReference>
<feature type="compositionally biased region" description="Basic and acidic residues" evidence="1">
    <location>
        <begin position="1"/>
        <end position="11"/>
    </location>
</feature>
<name>A0A7R9AFG4_9CRUS</name>
<dbReference type="AlphaFoldDB" id="A0A7R9AFG4"/>
<dbReference type="InterPro" id="IPR058732">
    <property type="entry name" value="RUNDC1_M"/>
</dbReference>
<reference evidence="3" key="1">
    <citation type="submission" date="2020-11" db="EMBL/GenBank/DDBJ databases">
        <authorList>
            <person name="Tran Van P."/>
        </authorList>
    </citation>
    <scope>NUCLEOTIDE SEQUENCE</scope>
</reference>
<evidence type="ECO:0000313" key="4">
    <source>
        <dbReference type="Proteomes" id="UP000677054"/>
    </source>
</evidence>
<gene>
    <name evidence="3" type="ORF">DSTB1V02_LOCUS12776</name>
</gene>
<dbReference type="Gene3D" id="1.20.58.900">
    <property type="match status" value="1"/>
</dbReference>
<feature type="domain" description="RUN" evidence="2">
    <location>
        <begin position="398"/>
        <end position="580"/>
    </location>
</feature>
<dbReference type="EMBL" id="CAJPEV010005174">
    <property type="protein sequence ID" value="CAG0902849.1"/>
    <property type="molecule type" value="Genomic_DNA"/>
</dbReference>
<protein>
    <recommendedName>
        <fullName evidence="2">RUN domain-containing protein</fullName>
    </recommendedName>
</protein>
<dbReference type="Pfam" id="PF26030">
    <property type="entry name" value="RUNDC1"/>
    <property type="match status" value="1"/>
</dbReference>
<keyword evidence="4" id="KW-1185">Reference proteome</keyword>
<proteinExistence type="predicted"/>
<dbReference type="EMBL" id="LR904691">
    <property type="protein sequence ID" value="CAD7253025.1"/>
    <property type="molecule type" value="Genomic_DNA"/>
</dbReference>
<dbReference type="PANTHER" id="PTHR15591:SF19">
    <property type="entry name" value="RUN DOMAIN-CONTAINING PROTEIN 1 ISOFORM X1"/>
    <property type="match status" value="1"/>
</dbReference>
<dbReference type="Pfam" id="PF02759">
    <property type="entry name" value="RUN"/>
    <property type="match status" value="1"/>
</dbReference>